<dbReference type="PATRIC" id="fig|28037.231.peg.1026"/>
<dbReference type="EMBL" id="LRQR01000061">
    <property type="protein sequence ID" value="KXA60671.1"/>
    <property type="molecule type" value="Genomic_DNA"/>
</dbReference>
<organism evidence="2 4">
    <name type="scientific">Streptococcus mitis</name>
    <dbReference type="NCBI Taxonomy" id="28037"/>
    <lineage>
        <taxon>Bacteria</taxon>
        <taxon>Bacillati</taxon>
        <taxon>Bacillota</taxon>
        <taxon>Bacilli</taxon>
        <taxon>Lactobacillales</taxon>
        <taxon>Streptococcaceae</taxon>
        <taxon>Streptococcus</taxon>
        <taxon>Streptococcus mitis group</taxon>
    </lineage>
</organism>
<gene>
    <name evidence="3" type="ORF">FBF73_03795</name>
    <name evidence="2" type="ORF">HMPREF3228_01036</name>
</gene>
<sequence length="95" mass="11354">MLSYEFSNRYNKDLAKIIKRGIDITPINEAVKKIINDEELGYEYKKHVLEPRKRIPKLWEIHIGGRKSDLLMIYYYLERGTHVVFERVGTHSDLF</sequence>
<dbReference type="SUPFAM" id="SSF143011">
    <property type="entry name" value="RelE-like"/>
    <property type="match status" value="1"/>
</dbReference>
<dbReference type="InterPro" id="IPR035093">
    <property type="entry name" value="RelE/ParE_toxin_dom_sf"/>
</dbReference>
<keyword evidence="1" id="KW-1277">Toxin-antitoxin system</keyword>
<dbReference type="AlphaFoldDB" id="A0A133RYV9"/>
<dbReference type="GO" id="GO:0006402">
    <property type="term" value="P:mRNA catabolic process"/>
    <property type="evidence" value="ECO:0007669"/>
    <property type="project" value="TreeGrafter"/>
</dbReference>
<proteinExistence type="predicted"/>
<dbReference type="InterPro" id="IPR004386">
    <property type="entry name" value="Toxin_YafQ-like"/>
</dbReference>
<evidence type="ECO:0000256" key="1">
    <source>
        <dbReference type="ARBA" id="ARBA00022649"/>
    </source>
</evidence>
<dbReference type="InterPro" id="IPR007712">
    <property type="entry name" value="RelE/ParE_toxin"/>
</dbReference>
<dbReference type="PANTHER" id="PTHR40588:SF1">
    <property type="entry name" value="MRNA INTERFERASE TOXIN YAFQ"/>
    <property type="match status" value="1"/>
</dbReference>
<dbReference type="Proteomes" id="UP000309542">
    <property type="component" value="Unassembled WGS sequence"/>
</dbReference>
<dbReference type="PANTHER" id="PTHR40588">
    <property type="entry name" value="MRNA INTERFERASE TOXIN YAFQ"/>
    <property type="match status" value="1"/>
</dbReference>
<evidence type="ECO:0000313" key="2">
    <source>
        <dbReference type="EMBL" id="KXA60671.1"/>
    </source>
</evidence>
<dbReference type="GO" id="GO:0004521">
    <property type="term" value="F:RNA endonuclease activity"/>
    <property type="evidence" value="ECO:0007669"/>
    <property type="project" value="TreeGrafter"/>
</dbReference>
<dbReference type="RefSeq" id="WP_060805787.1">
    <property type="nucleotide sequence ID" value="NZ_JAJNSD010000002.1"/>
</dbReference>
<evidence type="ECO:0000313" key="5">
    <source>
        <dbReference type="Proteomes" id="UP000309542"/>
    </source>
</evidence>
<comment type="caution">
    <text evidence="2">The sequence shown here is derived from an EMBL/GenBank/DDBJ whole genome shotgun (WGS) entry which is preliminary data.</text>
</comment>
<dbReference type="NCBIfam" id="TIGR02385">
    <property type="entry name" value="RelE_StbE"/>
    <property type="match status" value="1"/>
</dbReference>
<dbReference type="EMBL" id="SWFJ01000004">
    <property type="protein sequence ID" value="TKD52445.1"/>
    <property type="molecule type" value="Genomic_DNA"/>
</dbReference>
<reference evidence="3 5" key="2">
    <citation type="submission" date="2019-04" db="EMBL/GenBank/DDBJ databases">
        <title>Genome sequence of Streptococcus mitis strain ColumbLawn.</title>
        <authorList>
            <person name="Mungovan B.A."/>
            <person name="Maclea K.S."/>
        </authorList>
    </citation>
    <scope>NUCLEOTIDE SEQUENCE [LARGE SCALE GENOMIC DNA]</scope>
    <source>
        <strain evidence="3 5">ColumbLawn</strain>
    </source>
</reference>
<reference evidence="2 4" key="1">
    <citation type="submission" date="2016-01" db="EMBL/GenBank/DDBJ databases">
        <authorList>
            <person name="Oliw E.H."/>
        </authorList>
    </citation>
    <scope>NUCLEOTIDE SEQUENCE [LARGE SCALE GENOMIC DNA]</scope>
    <source>
        <strain evidence="2 4">CMW7705B</strain>
    </source>
</reference>
<evidence type="ECO:0000313" key="4">
    <source>
        <dbReference type="Proteomes" id="UP000070065"/>
    </source>
</evidence>
<accession>A0A133RYV9</accession>
<dbReference type="Gene3D" id="3.30.2310.20">
    <property type="entry name" value="RelE-like"/>
    <property type="match status" value="1"/>
</dbReference>
<dbReference type="Pfam" id="PF15738">
    <property type="entry name" value="YafQ_toxin"/>
    <property type="match status" value="1"/>
</dbReference>
<name>A0A133RYV9_STRMT</name>
<dbReference type="GO" id="GO:0006415">
    <property type="term" value="P:translational termination"/>
    <property type="evidence" value="ECO:0007669"/>
    <property type="project" value="TreeGrafter"/>
</dbReference>
<protein>
    <submittedName>
        <fullName evidence="2">Addiction module toxin, RelE/StbE family</fullName>
    </submittedName>
    <submittedName>
        <fullName evidence="3">Type II toxin-antitoxin system mRNA interferase toxin, RelE/StbE family</fullName>
    </submittedName>
</protein>
<dbReference type="Proteomes" id="UP000070065">
    <property type="component" value="Unassembled WGS sequence"/>
</dbReference>
<evidence type="ECO:0000313" key="3">
    <source>
        <dbReference type="EMBL" id="TKD52445.1"/>
    </source>
</evidence>